<protein>
    <submittedName>
        <fullName evidence="2">Uncharacterized protein</fullName>
    </submittedName>
</protein>
<feature type="region of interest" description="Disordered" evidence="1">
    <location>
        <begin position="38"/>
        <end position="74"/>
    </location>
</feature>
<dbReference type="EMBL" id="CAOQHR010000001">
    <property type="protein sequence ID" value="CAI6229332.1"/>
    <property type="molecule type" value="Genomic_DNA"/>
</dbReference>
<name>A0A9W4XCU9_9PLEO</name>
<feature type="compositionally biased region" description="Polar residues" evidence="1">
    <location>
        <begin position="40"/>
        <end position="57"/>
    </location>
</feature>
<accession>A0A9W4XCU9</accession>
<proteinExistence type="predicted"/>
<sequence>MLGTVVAQQNKCFLGKLPLHPHLMDECTGLDHTHARTQMHRSCSPTRSLSVRPQSQGCMPRSCVERSAGEASLL</sequence>
<evidence type="ECO:0000313" key="2">
    <source>
        <dbReference type="EMBL" id="CAI6229332.1"/>
    </source>
</evidence>
<evidence type="ECO:0000313" key="3">
    <source>
        <dbReference type="Proteomes" id="UP001152607"/>
    </source>
</evidence>
<evidence type="ECO:0000256" key="1">
    <source>
        <dbReference type="SAM" id="MobiDB-lite"/>
    </source>
</evidence>
<gene>
    <name evidence="2" type="ORF">PDIGIT_LOCUS153</name>
</gene>
<dbReference type="AlphaFoldDB" id="A0A9W4XCU9"/>
<dbReference type="Proteomes" id="UP001152607">
    <property type="component" value="Unassembled WGS sequence"/>
</dbReference>
<comment type="caution">
    <text evidence="2">The sequence shown here is derived from an EMBL/GenBank/DDBJ whole genome shotgun (WGS) entry which is preliminary data.</text>
</comment>
<reference evidence="2" key="1">
    <citation type="submission" date="2023-01" db="EMBL/GenBank/DDBJ databases">
        <authorList>
            <person name="Van Ghelder C."/>
            <person name="Rancurel C."/>
        </authorList>
    </citation>
    <scope>NUCLEOTIDE SEQUENCE</scope>
    <source>
        <strain evidence="2">CNCM I-4278</strain>
    </source>
</reference>
<keyword evidence="3" id="KW-1185">Reference proteome</keyword>
<organism evidence="2 3">
    <name type="scientific">Periconia digitata</name>
    <dbReference type="NCBI Taxonomy" id="1303443"/>
    <lineage>
        <taxon>Eukaryota</taxon>
        <taxon>Fungi</taxon>
        <taxon>Dikarya</taxon>
        <taxon>Ascomycota</taxon>
        <taxon>Pezizomycotina</taxon>
        <taxon>Dothideomycetes</taxon>
        <taxon>Pleosporomycetidae</taxon>
        <taxon>Pleosporales</taxon>
        <taxon>Massarineae</taxon>
        <taxon>Periconiaceae</taxon>
        <taxon>Periconia</taxon>
    </lineage>
</organism>